<keyword evidence="1" id="KW-0175">Coiled coil</keyword>
<protein>
    <submittedName>
        <fullName evidence="3">Trichohyalin-like</fullName>
    </submittedName>
</protein>
<name>A0A6I9NB82_9TELE</name>
<dbReference type="InterPro" id="IPR052825">
    <property type="entry name" value="CCD-Prefoldin_beta-like"/>
</dbReference>
<evidence type="ECO:0000256" key="1">
    <source>
        <dbReference type="SAM" id="Coils"/>
    </source>
</evidence>
<dbReference type="PANTHER" id="PTHR34479">
    <property type="entry name" value="COILED-COIL DOMAIN-CONTAINING PROTEIN 30"/>
    <property type="match status" value="1"/>
</dbReference>
<dbReference type="KEGG" id="ncc:104948133"/>
<dbReference type="AlphaFoldDB" id="A0A6I9NB82"/>
<gene>
    <name evidence="3" type="primary">LOC104948133</name>
</gene>
<dbReference type="Proteomes" id="UP000504611">
    <property type="component" value="Unplaced"/>
</dbReference>
<sequence>VESYVSHIRGLLEERESLTSEYERDNEQLREELHQIRQQQEGQSKELAEMLAQEELGEMGLSSPSEQVAYLLVERATLLERLEAAERRLESQSLTGSFMEVQHQEHIRQTMGEELRQHRVDMQKAVDNMTKVRSLCLLLSYRSV</sequence>
<feature type="coiled-coil region" evidence="1">
    <location>
        <begin position="8"/>
        <end position="46"/>
    </location>
</feature>
<reference evidence="3" key="1">
    <citation type="submission" date="2025-08" db="UniProtKB">
        <authorList>
            <consortium name="RefSeq"/>
        </authorList>
    </citation>
    <scope>IDENTIFICATION</scope>
    <source>
        <tissue evidence="3">Muscle</tissue>
    </source>
</reference>
<dbReference type="RefSeq" id="XP_010772598.1">
    <property type="nucleotide sequence ID" value="XM_010774296.1"/>
</dbReference>
<accession>A0A6I9NB82</accession>
<proteinExistence type="predicted"/>
<feature type="non-terminal residue" evidence="3">
    <location>
        <position position="1"/>
    </location>
</feature>
<dbReference type="OrthoDB" id="10007527at2759"/>
<dbReference type="GeneID" id="104948133"/>
<dbReference type="PANTHER" id="PTHR34479:SF1">
    <property type="entry name" value="COILED-COIL DOMAIN-CONTAINING PROTEIN 30"/>
    <property type="match status" value="1"/>
</dbReference>
<keyword evidence="2" id="KW-1185">Reference proteome</keyword>
<evidence type="ECO:0000313" key="3">
    <source>
        <dbReference type="RefSeq" id="XP_010772598.1"/>
    </source>
</evidence>
<organism evidence="2 3">
    <name type="scientific">Notothenia coriiceps</name>
    <name type="common">black rockcod</name>
    <dbReference type="NCBI Taxonomy" id="8208"/>
    <lineage>
        <taxon>Eukaryota</taxon>
        <taxon>Metazoa</taxon>
        <taxon>Chordata</taxon>
        <taxon>Craniata</taxon>
        <taxon>Vertebrata</taxon>
        <taxon>Euteleostomi</taxon>
        <taxon>Actinopterygii</taxon>
        <taxon>Neopterygii</taxon>
        <taxon>Teleostei</taxon>
        <taxon>Neoteleostei</taxon>
        <taxon>Acanthomorphata</taxon>
        <taxon>Eupercaria</taxon>
        <taxon>Perciformes</taxon>
        <taxon>Notothenioidei</taxon>
        <taxon>Nototheniidae</taxon>
        <taxon>Notothenia</taxon>
    </lineage>
</organism>
<evidence type="ECO:0000313" key="2">
    <source>
        <dbReference type="Proteomes" id="UP000504611"/>
    </source>
</evidence>